<evidence type="ECO:0000313" key="1">
    <source>
        <dbReference type="EMBL" id="MET3601183.1"/>
    </source>
</evidence>
<protein>
    <submittedName>
        <fullName evidence="1">Uncharacterized protein</fullName>
    </submittedName>
</protein>
<dbReference type="EMBL" id="JBEPLY010000012">
    <property type="protein sequence ID" value="MET3601183.1"/>
    <property type="molecule type" value="Genomic_DNA"/>
</dbReference>
<gene>
    <name evidence="1" type="ORF">ABID12_003139</name>
</gene>
<sequence>MISGVYQGATVGLIGLHRPGGCAGLTLQGDSLSATSGQSATILDFPVSRYRRPPSGGKRCGAVIDLARWRNHIVPDKETA</sequence>
<accession>A0ABV2IE30</accession>
<name>A0ABV2IE30_9HYPH</name>
<dbReference type="Proteomes" id="UP001549164">
    <property type="component" value="Unassembled WGS sequence"/>
</dbReference>
<keyword evidence="2" id="KW-1185">Reference proteome</keyword>
<proteinExistence type="predicted"/>
<dbReference type="RefSeq" id="WP_354435025.1">
    <property type="nucleotide sequence ID" value="NZ_JBEPLY010000012.1"/>
</dbReference>
<organism evidence="1 2">
    <name type="scientific">Martelella mangrovi</name>
    <dbReference type="NCBI Taxonomy" id="1397477"/>
    <lineage>
        <taxon>Bacteria</taxon>
        <taxon>Pseudomonadati</taxon>
        <taxon>Pseudomonadota</taxon>
        <taxon>Alphaproteobacteria</taxon>
        <taxon>Hyphomicrobiales</taxon>
        <taxon>Aurantimonadaceae</taxon>
        <taxon>Martelella</taxon>
    </lineage>
</organism>
<evidence type="ECO:0000313" key="2">
    <source>
        <dbReference type="Proteomes" id="UP001549164"/>
    </source>
</evidence>
<comment type="caution">
    <text evidence="1">The sequence shown here is derived from an EMBL/GenBank/DDBJ whole genome shotgun (WGS) entry which is preliminary data.</text>
</comment>
<reference evidence="1 2" key="1">
    <citation type="submission" date="2024-06" db="EMBL/GenBank/DDBJ databases">
        <title>Genomic Encyclopedia of Type Strains, Phase IV (KMG-IV): sequencing the most valuable type-strain genomes for metagenomic binning, comparative biology and taxonomic classification.</title>
        <authorList>
            <person name="Goeker M."/>
        </authorList>
    </citation>
    <scope>NUCLEOTIDE SEQUENCE [LARGE SCALE GENOMIC DNA]</scope>
    <source>
        <strain evidence="1 2">DSM 28102</strain>
    </source>
</reference>